<dbReference type="PANTHER" id="PTHR10373">
    <property type="entry name" value="TRANSCRIPTION FACTOR 7 FAMILY MEMBER"/>
    <property type="match status" value="1"/>
</dbReference>
<evidence type="ECO:0000313" key="12">
    <source>
        <dbReference type="Ensembl" id="ENSGACP00000039528.1"/>
    </source>
</evidence>
<protein>
    <recommendedName>
        <fullName evidence="11">HMG box domain-containing protein</fullName>
    </recommendedName>
</protein>
<dbReference type="Gene3D" id="1.10.30.10">
    <property type="entry name" value="High mobility group box domain"/>
    <property type="match status" value="1"/>
</dbReference>
<feature type="compositionally biased region" description="Polar residues" evidence="10">
    <location>
        <begin position="180"/>
        <end position="297"/>
    </location>
</feature>
<dbReference type="AlphaFoldDB" id="A0AAQ4PNH9"/>
<dbReference type="SMART" id="SM00398">
    <property type="entry name" value="HMG"/>
    <property type="match status" value="1"/>
</dbReference>
<accession>A0AAQ4PNH9</accession>
<reference evidence="12" key="2">
    <citation type="submission" date="2025-08" db="UniProtKB">
        <authorList>
            <consortium name="Ensembl"/>
        </authorList>
    </citation>
    <scope>IDENTIFICATION</scope>
</reference>
<dbReference type="GO" id="GO:0000785">
    <property type="term" value="C:chromatin"/>
    <property type="evidence" value="ECO:0007669"/>
    <property type="project" value="TreeGrafter"/>
</dbReference>
<feature type="domain" description="HMG box" evidence="11">
    <location>
        <begin position="86"/>
        <end position="152"/>
    </location>
</feature>
<dbReference type="PROSITE" id="PS50118">
    <property type="entry name" value="HMG_BOX_2"/>
    <property type="match status" value="1"/>
</dbReference>
<dbReference type="GO" id="GO:0000978">
    <property type="term" value="F:RNA polymerase II cis-regulatory region sequence-specific DNA binding"/>
    <property type="evidence" value="ECO:0007669"/>
    <property type="project" value="TreeGrafter"/>
</dbReference>
<dbReference type="PANTHER" id="PTHR10373:SF38">
    <property type="entry name" value="PROTEIN PANGOLIN, ISOFORM J"/>
    <property type="match status" value="1"/>
</dbReference>
<dbReference type="InterPro" id="IPR009071">
    <property type="entry name" value="HMG_box_dom"/>
</dbReference>
<dbReference type="GO" id="GO:1990907">
    <property type="term" value="C:beta-catenin-TCF complex"/>
    <property type="evidence" value="ECO:0007669"/>
    <property type="project" value="TreeGrafter"/>
</dbReference>
<feature type="compositionally biased region" description="Basic residues" evidence="10">
    <location>
        <begin position="159"/>
        <end position="169"/>
    </location>
</feature>
<dbReference type="InterPro" id="IPR024940">
    <property type="entry name" value="TCF/LEF"/>
</dbReference>
<evidence type="ECO:0000256" key="9">
    <source>
        <dbReference type="PROSITE-ProRule" id="PRU00267"/>
    </source>
</evidence>
<keyword evidence="6" id="KW-0010">Activator</keyword>
<evidence type="ECO:0000256" key="4">
    <source>
        <dbReference type="ARBA" id="ARBA00023015"/>
    </source>
</evidence>
<evidence type="ECO:0000256" key="6">
    <source>
        <dbReference type="ARBA" id="ARBA00023159"/>
    </source>
</evidence>
<reference evidence="12 13" key="1">
    <citation type="journal article" date="2021" name="G3 (Bethesda)">
        <title>Improved contiguity of the threespine stickleback genome using long-read sequencing.</title>
        <authorList>
            <person name="Nath S."/>
            <person name="Shaw D.E."/>
            <person name="White M.A."/>
        </authorList>
    </citation>
    <scope>NUCLEOTIDE SEQUENCE [LARGE SCALE GENOMIC DNA]</scope>
    <source>
        <strain evidence="12 13">Lake Benthic</strain>
    </source>
</reference>
<dbReference type="Ensembl" id="ENSGACT00000031723.1">
    <property type="protein sequence ID" value="ENSGACP00000039528.1"/>
    <property type="gene ID" value="ENSGACG00000029757.1"/>
</dbReference>
<keyword evidence="3" id="KW-0879">Wnt signaling pathway</keyword>
<dbReference type="GO" id="GO:0000981">
    <property type="term" value="F:DNA-binding transcription factor activity, RNA polymerase II-specific"/>
    <property type="evidence" value="ECO:0007669"/>
    <property type="project" value="TreeGrafter"/>
</dbReference>
<feature type="region of interest" description="Disordered" evidence="10">
    <location>
        <begin position="135"/>
        <end position="297"/>
    </location>
</feature>
<evidence type="ECO:0000256" key="3">
    <source>
        <dbReference type="ARBA" id="ARBA00022687"/>
    </source>
</evidence>
<dbReference type="GO" id="GO:0060070">
    <property type="term" value="P:canonical Wnt signaling pathway"/>
    <property type="evidence" value="ECO:0007669"/>
    <property type="project" value="TreeGrafter"/>
</dbReference>
<proteinExistence type="inferred from homology"/>
<dbReference type="GeneTree" id="ENSGT01150000289441"/>
<dbReference type="Proteomes" id="UP000007635">
    <property type="component" value="Chromosome II"/>
</dbReference>
<keyword evidence="7" id="KW-0804">Transcription</keyword>
<comment type="similarity">
    <text evidence="2">Belongs to the TCF/LEF family.</text>
</comment>
<reference evidence="12" key="3">
    <citation type="submission" date="2025-09" db="UniProtKB">
        <authorList>
            <consortium name="Ensembl"/>
        </authorList>
    </citation>
    <scope>IDENTIFICATION</scope>
</reference>
<feature type="region of interest" description="Disordered" evidence="10">
    <location>
        <begin position="1"/>
        <end position="23"/>
    </location>
</feature>
<keyword evidence="13" id="KW-1185">Reference proteome</keyword>
<dbReference type="InterPro" id="IPR036910">
    <property type="entry name" value="HMG_box_dom_sf"/>
</dbReference>
<comment type="subcellular location">
    <subcellularLocation>
        <location evidence="1">Nucleus</location>
    </subcellularLocation>
</comment>
<evidence type="ECO:0000313" key="13">
    <source>
        <dbReference type="Proteomes" id="UP000007635"/>
    </source>
</evidence>
<keyword evidence="5 9" id="KW-0238">DNA-binding</keyword>
<organism evidence="12 13">
    <name type="scientific">Gasterosteus aculeatus aculeatus</name>
    <name type="common">three-spined stickleback</name>
    <dbReference type="NCBI Taxonomy" id="481459"/>
    <lineage>
        <taxon>Eukaryota</taxon>
        <taxon>Metazoa</taxon>
        <taxon>Chordata</taxon>
        <taxon>Craniata</taxon>
        <taxon>Vertebrata</taxon>
        <taxon>Euteleostomi</taxon>
        <taxon>Actinopterygii</taxon>
        <taxon>Neopterygii</taxon>
        <taxon>Teleostei</taxon>
        <taxon>Neoteleostei</taxon>
        <taxon>Acanthomorphata</taxon>
        <taxon>Eupercaria</taxon>
        <taxon>Perciformes</taxon>
        <taxon>Cottioidei</taxon>
        <taxon>Gasterosteales</taxon>
        <taxon>Gasterosteidae</taxon>
        <taxon>Gasterosteus</taxon>
    </lineage>
</organism>
<evidence type="ECO:0000256" key="10">
    <source>
        <dbReference type="SAM" id="MobiDB-lite"/>
    </source>
</evidence>
<evidence type="ECO:0000256" key="8">
    <source>
        <dbReference type="ARBA" id="ARBA00023242"/>
    </source>
</evidence>
<evidence type="ECO:0000259" key="11">
    <source>
        <dbReference type="PROSITE" id="PS50118"/>
    </source>
</evidence>
<feature type="region of interest" description="Disordered" evidence="10">
    <location>
        <begin position="59"/>
        <end position="83"/>
    </location>
</feature>
<dbReference type="Pfam" id="PF00505">
    <property type="entry name" value="HMG_box"/>
    <property type="match status" value="1"/>
</dbReference>
<feature type="compositionally biased region" description="Basic and acidic residues" evidence="10">
    <location>
        <begin position="73"/>
        <end position="83"/>
    </location>
</feature>
<evidence type="ECO:0000256" key="5">
    <source>
        <dbReference type="ARBA" id="ARBA00023125"/>
    </source>
</evidence>
<keyword evidence="8 9" id="KW-0539">Nucleus</keyword>
<keyword evidence="4" id="KW-0805">Transcription regulation</keyword>
<dbReference type="SUPFAM" id="SSF47095">
    <property type="entry name" value="HMG-box"/>
    <property type="match status" value="1"/>
</dbReference>
<sequence>MDATSGLVLNTKPQPGYAAPAHPAKFQQQRSIVSNEDMCDGAVCAGDIGQRQPELALPVEATLPPMASTPKKTKSDCKQEGDRPYTKKPLNAFFVFSRENRASLLLNVKGSGSKNKTLGRMWLLLTSEEKAKHVDMAKKERQQHALKHPNWSCRNNYGKNKHKRSRRRSRVEAAKKQCLSPASVQGSSYSQTSVQGPSYSQTSVQRPSYSQTSVQGPSHSQTYVQGPAYSQTSVQEPVYSQTSVQRPSYSQTSVQGPSHSQTYVQGPAYSQTSVQEPVYSQTSVQRPSYSQTSVQGP</sequence>
<evidence type="ECO:0000256" key="2">
    <source>
        <dbReference type="ARBA" id="ARBA00006569"/>
    </source>
</evidence>
<name>A0AAQ4PNH9_GASAC</name>
<evidence type="ECO:0000256" key="1">
    <source>
        <dbReference type="ARBA" id="ARBA00004123"/>
    </source>
</evidence>
<evidence type="ECO:0000256" key="7">
    <source>
        <dbReference type="ARBA" id="ARBA00023163"/>
    </source>
</evidence>
<feature type="DNA-binding region" description="HMG box" evidence="9">
    <location>
        <begin position="86"/>
        <end position="152"/>
    </location>
</feature>